<dbReference type="InterPro" id="IPR050121">
    <property type="entry name" value="Cytochrome_P450_monoxygenase"/>
</dbReference>
<organism evidence="5 6">
    <name type="scientific">Methylocystis parvus</name>
    <dbReference type="NCBI Taxonomy" id="134"/>
    <lineage>
        <taxon>Bacteria</taxon>
        <taxon>Pseudomonadati</taxon>
        <taxon>Pseudomonadota</taxon>
        <taxon>Alphaproteobacteria</taxon>
        <taxon>Hyphomicrobiales</taxon>
        <taxon>Methylocystaceae</taxon>
        <taxon>Methylocystis</taxon>
    </lineage>
</organism>
<sequence length="448" mass="50149">MFHDPDFQPFEPRAEPSLRAYVRNYLENFPPEAYREGVAGFKRLNRPETLFLTDPDLIEEVLTTRAEFFPRDRITPQALSNVVDPQGLFLAKGAHWRWQRRAAAPAFRHENLLALTPIFFDCAERQAQSWRRAGTARIDVAQAMMGVAFDVILRAVIGDAEAVDRDRFLAAETDAFSGFSWQFLLAALGLPKFVPHPGFLKMHLATRYLRRETARLIAARGGADKGGDILSLLIKARDPETGRAMNDRELLANLFTFISAGHETAATALAWTLWLVAKDQATQERLRAEIREVAGDGPIGRDEIEGLVFTRRVLQESMRLFSPVGAISRQPRDATILGGRPVEKGAQVVIAIWALHRNEKLWPDPLGFDPERFAPDAAKARHRYAYLPFGGGPRICIGMSFAMLEMTTVLATLVRACVFKTVEGFKPDLQPNISNRPRRGLPLIVSPA</sequence>
<protein>
    <submittedName>
        <fullName evidence="5">Cytochrome P450</fullName>
    </submittedName>
</protein>
<dbReference type="InterPro" id="IPR002401">
    <property type="entry name" value="Cyt_P450_E_grp-I"/>
</dbReference>
<dbReference type="Gene3D" id="1.10.630.10">
    <property type="entry name" value="Cytochrome P450"/>
    <property type="match status" value="1"/>
</dbReference>
<dbReference type="RefSeq" id="WP_016921933.1">
    <property type="nucleotide sequence ID" value="NZ_CP044331.1"/>
</dbReference>
<dbReference type="PANTHER" id="PTHR24305">
    <property type="entry name" value="CYTOCHROME P450"/>
    <property type="match status" value="1"/>
</dbReference>
<dbReference type="SUPFAM" id="SSF48264">
    <property type="entry name" value="Cytochrome P450"/>
    <property type="match status" value="1"/>
</dbReference>
<reference evidence="5 6" key="1">
    <citation type="submission" date="2019-09" db="EMBL/GenBank/DDBJ databases">
        <title>Isolation and complete genome sequencing of Methylocystis species.</title>
        <authorList>
            <person name="Rumah B.L."/>
            <person name="Stead C.E."/>
            <person name="Stevens B.C."/>
            <person name="Minton N.P."/>
            <person name="Grosse-Honebrink A."/>
            <person name="Zhang Y."/>
        </authorList>
    </citation>
    <scope>NUCLEOTIDE SEQUENCE [LARGE SCALE GENOMIC DNA]</scope>
    <source>
        <strain evidence="5 6">BRCS2</strain>
    </source>
</reference>
<dbReference type="GO" id="GO:0016705">
    <property type="term" value="F:oxidoreductase activity, acting on paired donors, with incorporation or reduction of molecular oxygen"/>
    <property type="evidence" value="ECO:0007669"/>
    <property type="project" value="InterPro"/>
</dbReference>
<evidence type="ECO:0000256" key="1">
    <source>
        <dbReference type="ARBA" id="ARBA00001971"/>
    </source>
</evidence>
<proteinExistence type="inferred from homology"/>
<dbReference type="AlphaFoldDB" id="A0A6B8M400"/>
<evidence type="ECO:0000313" key="6">
    <source>
        <dbReference type="Proteomes" id="UP000422569"/>
    </source>
</evidence>
<dbReference type="GO" id="GO:0004497">
    <property type="term" value="F:monooxygenase activity"/>
    <property type="evidence" value="ECO:0007669"/>
    <property type="project" value="UniProtKB-KW"/>
</dbReference>
<dbReference type="GO" id="GO:0020037">
    <property type="term" value="F:heme binding"/>
    <property type="evidence" value="ECO:0007669"/>
    <property type="project" value="InterPro"/>
</dbReference>
<dbReference type="GO" id="GO:0005506">
    <property type="term" value="F:iron ion binding"/>
    <property type="evidence" value="ECO:0007669"/>
    <property type="project" value="InterPro"/>
</dbReference>
<comment type="cofactor">
    <cofactor evidence="1 3">
        <name>heme</name>
        <dbReference type="ChEBI" id="CHEBI:30413"/>
    </cofactor>
</comment>
<dbReference type="InterPro" id="IPR017972">
    <property type="entry name" value="Cyt_P450_CS"/>
</dbReference>
<accession>A0A6B8M400</accession>
<dbReference type="InterPro" id="IPR001128">
    <property type="entry name" value="Cyt_P450"/>
</dbReference>
<keyword evidence="4" id="KW-0503">Monooxygenase</keyword>
<dbReference type="PANTHER" id="PTHR24305:SF166">
    <property type="entry name" value="CYTOCHROME P450 12A4, MITOCHONDRIAL-RELATED"/>
    <property type="match status" value="1"/>
</dbReference>
<dbReference type="Pfam" id="PF00067">
    <property type="entry name" value="p450"/>
    <property type="match status" value="1"/>
</dbReference>
<dbReference type="KEGG" id="mpar:F7D14_06300"/>
<evidence type="ECO:0000256" key="2">
    <source>
        <dbReference type="ARBA" id="ARBA00010617"/>
    </source>
</evidence>
<name>A0A6B8M400_9HYPH</name>
<evidence type="ECO:0000256" key="4">
    <source>
        <dbReference type="RuleBase" id="RU000461"/>
    </source>
</evidence>
<keyword evidence="3 4" id="KW-0349">Heme</keyword>
<dbReference type="PRINTS" id="PR00463">
    <property type="entry name" value="EP450I"/>
</dbReference>
<feature type="binding site" description="axial binding residue" evidence="3">
    <location>
        <position position="396"/>
    </location>
    <ligand>
        <name>heme</name>
        <dbReference type="ChEBI" id="CHEBI:30413"/>
    </ligand>
    <ligandPart>
        <name>Fe</name>
        <dbReference type="ChEBI" id="CHEBI:18248"/>
    </ligandPart>
</feature>
<dbReference type="PROSITE" id="PS00086">
    <property type="entry name" value="CYTOCHROME_P450"/>
    <property type="match status" value="1"/>
</dbReference>
<dbReference type="InterPro" id="IPR036396">
    <property type="entry name" value="Cyt_P450_sf"/>
</dbReference>
<gene>
    <name evidence="5" type="ORF">F7D14_06300</name>
</gene>
<keyword evidence="3 4" id="KW-0408">Iron</keyword>
<dbReference type="EMBL" id="CP044331">
    <property type="protein sequence ID" value="QGM97126.1"/>
    <property type="molecule type" value="Genomic_DNA"/>
</dbReference>
<evidence type="ECO:0000256" key="3">
    <source>
        <dbReference type="PIRSR" id="PIRSR602401-1"/>
    </source>
</evidence>
<dbReference type="PRINTS" id="PR00385">
    <property type="entry name" value="P450"/>
</dbReference>
<dbReference type="Proteomes" id="UP000422569">
    <property type="component" value="Chromosome"/>
</dbReference>
<keyword evidence="3 4" id="KW-0479">Metal-binding</keyword>
<evidence type="ECO:0000313" key="5">
    <source>
        <dbReference type="EMBL" id="QGM97126.1"/>
    </source>
</evidence>
<keyword evidence="6" id="KW-1185">Reference proteome</keyword>
<keyword evidence="4" id="KW-0560">Oxidoreductase</keyword>
<comment type="similarity">
    <text evidence="2 4">Belongs to the cytochrome P450 family.</text>
</comment>